<dbReference type="InterPro" id="IPR010979">
    <property type="entry name" value="Ribosomal_uS13-like_H2TH"/>
</dbReference>
<dbReference type="GO" id="GO:0019843">
    <property type="term" value="F:rRNA binding"/>
    <property type="evidence" value="ECO:0007669"/>
    <property type="project" value="UniProtKB-UniRule"/>
</dbReference>
<dbReference type="FunFam" id="4.10.910.10:FF:000001">
    <property type="entry name" value="30S ribosomal protein S13"/>
    <property type="match status" value="1"/>
</dbReference>
<dbReference type="KEGG" id="csr:Cspa_c02140"/>
<dbReference type="GO" id="GO:0006412">
    <property type="term" value="P:translation"/>
    <property type="evidence" value="ECO:0007669"/>
    <property type="project" value="UniProtKB-UniRule"/>
</dbReference>
<dbReference type="PANTHER" id="PTHR10871">
    <property type="entry name" value="30S RIBOSOMAL PROTEIN S13/40S RIBOSOMAL PROTEIN S18"/>
    <property type="match status" value="1"/>
</dbReference>
<keyword evidence="6 8" id="KW-0687">Ribonucleoprotein</keyword>
<evidence type="ECO:0000256" key="7">
    <source>
        <dbReference type="ARBA" id="ARBA00035166"/>
    </source>
</evidence>
<dbReference type="EMBL" id="CP004121">
    <property type="protein sequence ID" value="AGF54032.1"/>
    <property type="molecule type" value="Genomic_DNA"/>
</dbReference>
<dbReference type="Pfam" id="PF00416">
    <property type="entry name" value="Ribosomal_S13"/>
    <property type="match status" value="1"/>
</dbReference>
<dbReference type="PANTHER" id="PTHR10871:SF1">
    <property type="entry name" value="SMALL RIBOSOMAL SUBUNIT PROTEIN US13M"/>
    <property type="match status" value="1"/>
</dbReference>
<comment type="subunit">
    <text evidence="8">Part of the 30S ribosomal subunit. Forms a loose heterodimer with protein S19. Forms two bridges to the 50S subunit in the 70S ribosome.</text>
</comment>
<organism evidence="11 12">
    <name type="scientific">Clostridium saccharoperbutylacetonicum N1-4(HMT)</name>
    <dbReference type="NCBI Taxonomy" id="931276"/>
    <lineage>
        <taxon>Bacteria</taxon>
        <taxon>Bacillati</taxon>
        <taxon>Bacillota</taxon>
        <taxon>Clostridia</taxon>
        <taxon>Eubacteriales</taxon>
        <taxon>Clostridiaceae</taxon>
        <taxon>Clostridium</taxon>
    </lineage>
</organism>
<evidence type="ECO:0000256" key="3">
    <source>
        <dbReference type="ARBA" id="ARBA00022730"/>
    </source>
</evidence>
<evidence type="ECO:0000256" key="8">
    <source>
        <dbReference type="HAMAP-Rule" id="MF_01315"/>
    </source>
</evidence>
<dbReference type="InterPro" id="IPR019980">
    <property type="entry name" value="Ribosomal_uS13_bac-type"/>
</dbReference>
<comment type="similarity">
    <text evidence="1 8 9">Belongs to the universal ribosomal protein uS13 family.</text>
</comment>
<dbReference type="STRING" id="36745.CLSAP_02110"/>
<dbReference type="PATRIC" id="fig|931276.5.peg.189"/>
<keyword evidence="5 8" id="KW-0689">Ribosomal protein</keyword>
<dbReference type="GO" id="GO:0003735">
    <property type="term" value="F:structural constituent of ribosome"/>
    <property type="evidence" value="ECO:0007669"/>
    <property type="project" value="InterPro"/>
</dbReference>
<dbReference type="Proteomes" id="UP000011728">
    <property type="component" value="Chromosome"/>
</dbReference>
<dbReference type="InterPro" id="IPR018269">
    <property type="entry name" value="Ribosomal_uS13_CS"/>
</dbReference>
<evidence type="ECO:0000256" key="2">
    <source>
        <dbReference type="ARBA" id="ARBA00022555"/>
    </source>
</evidence>
<comment type="function">
    <text evidence="8">Located at the top of the head of the 30S subunit, it contacts several helices of the 16S rRNA. In the 70S ribosome it contacts the 23S rRNA (bridge B1a) and protein L5 of the 50S subunit (bridge B1b), connecting the 2 subunits; these bridges are implicated in subunit movement. Contacts the tRNAs in the A and P-sites.</text>
</comment>
<evidence type="ECO:0000313" key="11">
    <source>
        <dbReference type="EMBL" id="AGF54032.1"/>
    </source>
</evidence>
<name>M1MQY6_9CLOT</name>
<dbReference type="Gene3D" id="1.10.8.50">
    <property type="match status" value="1"/>
</dbReference>
<evidence type="ECO:0000256" key="9">
    <source>
        <dbReference type="RuleBase" id="RU003830"/>
    </source>
</evidence>
<dbReference type="RefSeq" id="WP_015390359.1">
    <property type="nucleotide sequence ID" value="NC_020291.1"/>
</dbReference>
<dbReference type="AlphaFoldDB" id="M1MQY6"/>
<keyword evidence="2 8" id="KW-0820">tRNA-binding</keyword>
<dbReference type="GO" id="GO:0000049">
    <property type="term" value="F:tRNA binding"/>
    <property type="evidence" value="ECO:0007669"/>
    <property type="project" value="UniProtKB-UniRule"/>
</dbReference>
<dbReference type="Gene3D" id="4.10.910.10">
    <property type="entry name" value="30s ribosomal protein s13, domain 2"/>
    <property type="match status" value="1"/>
</dbReference>
<evidence type="ECO:0000256" key="1">
    <source>
        <dbReference type="ARBA" id="ARBA00008080"/>
    </source>
</evidence>
<dbReference type="PIRSF" id="PIRSF002134">
    <property type="entry name" value="Ribosomal_S13"/>
    <property type="match status" value="1"/>
</dbReference>
<evidence type="ECO:0000256" key="6">
    <source>
        <dbReference type="ARBA" id="ARBA00023274"/>
    </source>
</evidence>
<dbReference type="GO" id="GO:0015935">
    <property type="term" value="C:small ribosomal subunit"/>
    <property type="evidence" value="ECO:0007669"/>
    <property type="project" value="TreeGrafter"/>
</dbReference>
<evidence type="ECO:0000313" key="12">
    <source>
        <dbReference type="Proteomes" id="UP000011728"/>
    </source>
</evidence>
<keyword evidence="3 8" id="KW-0699">rRNA-binding</keyword>
<dbReference type="HAMAP" id="MF_01315">
    <property type="entry name" value="Ribosomal_uS13"/>
    <property type="match status" value="1"/>
</dbReference>
<dbReference type="HOGENOM" id="CLU_103849_1_2_9"/>
<dbReference type="PROSITE" id="PS00646">
    <property type="entry name" value="RIBOSOMAL_S13_1"/>
    <property type="match status" value="1"/>
</dbReference>
<evidence type="ECO:0000256" key="4">
    <source>
        <dbReference type="ARBA" id="ARBA00022884"/>
    </source>
</evidence>
<keyword evidence="12" id="KW-1185">Reference proteome</keyword>
<dbReference type="GO" id="GO:0005829">
    <property type="term" value="C:cytosol"/>
    <property type="evidence" value="ECO:0007669"/>
    <property type="project" value="TreeGrafter"/>
</dbReference>
<dbReference type="InterPro" id="IPR027437">
    <property type="entry name" value="Rbsml_uS13_C"/>
</dbReference>
<proteinExistence type="inferred from homology"/>
<feature type="region of interest" description="Disordered" evidence="10">
    <location>
        <begin position="93"/>
        <end position="122"/>
    </location>
</feature>
<dbReference type="OrthoDB" id="9803610at2"/>
<dbReference type="NCBIfam" id="TIGR03631">
    <property type="entry name" value="uS13_bact"/>
    <property type="match status" value="1"/>
</dbReference>
<reference evidence="11 12" key="1">
    <citation type="submission" date="2013-02" db="EMBL/GenBank/DDBJ databases">
        <title>Genome sequence of Clostridium saccharoperbutylacetonicum N1-4(HMT).</title>
        <authorList>
            <person name="Poehlein A."/>
            <person name="Daniel R."/>
        </authorList>
    </citation>
    <scope>NUCLEOTIDE SEQUENCE [LARGE SCALE GENOMIC DNA]</scope>
    <source>
        <strain evidence="12">N1-4(HMT)</strain>
    </source>
</reference>
<evidence type="ECO:0000256" key="5">
    <source>
        <dbReference type="ARBA" id="ARBA00022980"/>
    </source>
</evidence>
<gene>
    <name evidence="8 11" type="primary">rpsM</name>
    <name evidence="11" type="ORF">Cspa_c02140</name>
</gene>
<sequence>MARISGIDLPREKRVEIGLTYIYGIGLSTSQKILASTGINPDTRVKDLSEEEVNEIRTYINKNLMVEGDLRRDVALNIKRLVEIGSYRGIRHRRGLPVRGQKTKTNARTRKGPKKTIANKKK</sequence>
<dbReference type="SUPFAM" id="SSF46946">
    <property type="entry name" value="S13-like H2TH domain"/>
    <property type="match status" value="1"/>
</dbReference>
<keyword evidence="4 8" id="KW-0694">RNA-binding</keyword>
<dbReference type="InterPro" id="IPR001892">
    <property type="entry name" value="Ribosomal_uS13"/>
</dbReference>
<dbReference type="eggNOG" id="COG0099">
    <property type="taxonomic scope" value="Bacteria"/>
</dbReference>
<dbReference type="PROSITE" id="PS50159">
    <property type="entry name" value="RIBOSOMAL_S13_2"/>
    <property type="match status" value="1"/>
</dbReference>
<evidence type="ECO:0000256" key="10">
    <source>
        <dbReference type="SAM" id="MobiDB-lite"/>
    </source>
</evidence>
<protein>
    <recommendedName>
        <fullName evidence="7 8">Small ribosomal subunit protein uS13</fullName>
    </recommendedName>
</protein>
<dbReference type="FunFam" id="1.10.8.50:FF:000001">
    <property type="entry name" value="30S ribosomal protein S13"/>
    <property type="match status" value="1"/>
</dbReference>
<accession>M1MQY6</accession>